<gene>
    <name evidence="1" type="ORF">CTRU02_214786</name>
</gene>
<protein>
    <submittedName>
        <fullName evidence="1">Gmc oxidoreductase</fullName>
    </submittedName>
</protein>
<proteinExistence type="predicted"/>
<reference evidence="1 2" key="1">
    <citation type="journal article" date="2020" name="Phytopathology">
        <title>Genome Sequence Resources of Colletotrichum truncatum, C. plurivorum, C. musicola, and C. sojae: Four Species Pathogenic to Soybean (Glycine max).</title>
        <authorList>
            <person name="Rogerio F."/>
            <person name="Boufleur T.R."/>
            <person name="Ciampi-Guillardi M."/>
            <person name="Sukno S.A."/>
            <person name="Thon M.R."/>
            <person name="Massola Junior N.S."/>
            <person name="Baroncelli R."/>
        </authorList>
    </citation>
    <scope>NUCLEOTIDE SEQUENCE [LARGE SCALE GENOMIC DNA]</scope>
    <source>
        <strain evidence="1 2">CMES1059</strain>
    </source>
</reference>
<accession>A0ACC3YFS0</accession>
<keyword evidence="2" id="KW-1185">Reference proteome</keyword>
<sequence>MKLFRLILLTVGSGICSADNPRRVHSRSYGCGTNVGTKNSTTSEGDHDFIIVGGGIAGVTLANRLTESGGITDALFLHPGERDQGEDFITTPGMVGSGVGTKYDWNRTSTVGSVLGRNMSLPMGRGVGGGSLINQMVFTRGTKGDFDRWETLGNDDMNWDGMVEFFKKSENFTSPVSDILRDFDAMWDPEVHGFAGAVKSTYSPFFWPSTINLVDNIVNATRELGIRNLRDGQGGDAAGGFFCPKTQRPVENTRSSARAAHYDQAAPRPNFKLAENAHVTRIVVEGGKAVGVEFLQYATSVTSKKITVRARKEIILSAGALHTPQILQLSGIGGAEKLASLNITPVVDLPAVGQNLQDHPLLVAVFGLNVPLSSANLTSNQSYAAEMANLYRTQRVGPLANPGGEYILFLPLSNITTKASGMAQEAYIQNPADLLSDAPEEVQHGYTKQHELLTQGLTSDVMTPLEVFWNDGTIVLGLEHPFSRGSVNIVSADPFTAPNIDPGYLTNPLDMAVLVEGIRFSRRIMATTAMAPTSAVEVLPGANVTSDADIELYIKQNLATFAHYAGTATMAAREMGGVVNSSFKVYGVENLRVVDASIIPLLPAAHTSSTVYALAEKVLSSLHPLARCFFD</sequence>
<evidence type="ECO:0000313" key="1">
    <source>
        <dbReference type="EMBL" id="KAL0930711.1"/>
    </source>
</evidence>
<name>A0ACC3YFS0_COLTU</name>
<comment type="caution">
    <text evidence="1">The sequence shown here is derived from an EMBL/GenBank/DDBJ whole genome shotgun (WGS) entry which is preliminary data.</text>
</comment>
<dbReference type="Proteomes" id="UP000805649">
    <property type="component" value="Unassembled WGS sequence"/>
</dbReference>
<dbReference type="EMBL" id="VUJX02000011">
    <property type="protein sequence ID" value="KAL0930711.1"/>
    <property type="molecule type" value="Genomic_DNA"/>
</dbReference>
<organism evidence="1 2">
    <name type="scientific">Colletotrichum truncatum</name>
    <name type="common">Anthracnose fungus</name>
    <name type="synonym">Colletotrichum capsici</name>
    <dbReference type="NCBI Taxonomy" id="5467"/>
    <lineage>
        <taxon>Eukaryota</taxon>
        <taxon>Fungi</taxon>
        <taxon>Dikarya</taxon>
        <taxon>Ascomycota</taxon>
        <taxon>Pezizomycotina</taxon>
        <taxon>Sordariomycetes</taxon>
        <taxon>Hypocreomycetidae</taxon>
        <taxon>Glomerellales</taxon>
        <taxon>Glomerellaceae</taxon>
        <taxon>Colletotrichum</taxon>
        <taxon>Colletotrichum truncatum species complex</taxon>
    </lineage>
</organism>
<evidence type="ECO:0000313" key="2">
    <source>
        <dbReference type="Proteomes" id="UP000805649"/>
    </source>
</evidence>